<dbReference type="EMBL" id="GBRH01161488">
    <property type="protein sequence ID" value="JAE36408.1"/>
    <property type="molecule type" value="Transcribed_RNA"/>
</dbReference>
<evidence type="ECO:0000256" key="1">
    <source>
        <dbReference type="SAM" id="Phobius"/>
    </source>
</evidence>
<keyword evidence="1" id="KW-1133">Transmembrane helix</keyword>
<accession>A0A0A9HTZ9</accession>
<evidence type="ECO:0000313" key="2">
    <source>
        <dbReference type="EMBL" id="JAE36408.1"/>
    </source>
</evidence>
<dbReference type="AlphaFoldDB" id="A0A0A9HTZ9"/>
<name>A0A0A9HTZ9_ARUDO</name>
<sequence>MFSSSSCHGYPLKFRIHLSDLKYSNTNLYYSFHSIGSLTVEGYSPTLCSSRLLQLFMYFLLQILKTLLQQVVIVHMKQYIRKT</sequence>
<keyword evidence="1" id="KW-0472">Membrane</keyword>
<reference evidence="2" key="2">
    <citation type="journal article" date="2015" name="Data Brief">
        <title>Shoot transcriptome of the giant reed, Arundo donax.</title>
        <authorList>
            <person name="Barrero R.A."/>
            <person name="Guerrero F.D."/>
            <person name="Moolhuijzen P."/>
            <person name="Goolsby J.A."/>
            <person name="Tidwell J."/>
            <person name="Bellgard S.E."/>
            <person name="Bellgard M.I."/>
        </authorList>
    </citation>
    <scope>NUCLEOTIDE SEQUENCE</scope>
    <source>
        <tissue evidence="2">Shoot tissue taken approximately 20 cm above the soil surface</tissue>
    </source>
</reference>
<protein>
    <submittedName>
        <fullName evidence="2">Uncharacterized protein</fullName>
    </submittedName>
</protein>
<keyword evidence="1" id="KW-0812">Transmembrane</keyword>
<proteinExistence type="predicted"/>
<organism evidence="2">
    <name type="scientific">Arundo donax</name>
    <name type="common">Giant reed</name>
    <name type="synonym">Donax arundinaceus</name>
    <dbReference type="NCBI Taxonomy" id="35708"/>
    <lineage>
        <taxon>Eukaryota</taxon>
        <taxon>Viridiplantae</taxon>
        <taxon>Streptophyta</taxon>
        <taxon>Embryophyta</taxon>
        <taxon>Tracheophyta</taxon>
        <taxon>Spermatophyta</taxon>
        <taxon>Magnoliopsida</taxon>
        <taxon>Liliopsida</taxon>
        <taxon>Poales</taxon>
        <taxon>Poaceae</taxon>
        <taxon>PACMAD clade</taxon>
        <taxon>Arundinoideae</taxon>
        <taxon>Arundineae</taxon>
        <taxon>Arundo</taxon>
    </lineage>
</organism>
<reference evidence="2" key="1">
    <citation type="submission" date="2014-09" db="EMBL/GenBank/DDBJ databases">
        <authorList>
            <person name="Magalhaes I.L.F."/>
            <person name="Oliveira U."/>
            <person name="Santos F.R."/>
            <person name="Vidigal T.H.D.A."/>
            <person name="Brescovit A.D."/>
            <person name="Santos A.J."/>
        </authorList>
    </citation>
    <scope>NUCLEOTIDE SEQUENCE</scope>
    <source>
        <tissue evidence="2">Shoot tissue taken approximately 20 cm above the soil surface</tissue>
    </source>
</reference>
<feature type="transmembrane region" description="Helical" evidence="1">
    <location>
        <begin position="55"/>
        <end position="74"/>
    </location>
</feature>